<dbReference type="InterPro" id="IPR045254">
    <property type="entry name" value="Nit1/2_C-N_Hydrolase"/>
</dbReference>
<feature type="region of interest" description="Disordered" evidence="2">
    <location>
        <begin position="494"/>
        <end position="520"/>
    </location>
</feature>
<gene>
    <name evidence="4" type="primary">NIT2</name>
    <name evidence="4" type="ORF">EDC05_001043</name>
</gene>
<dbReference type="SUPFAM" id="SSF57667">
    <property type="entry name" value="beta-beta-alpha zinc fingers"/>
    <property type="match status" value="1"/>
</dbReference>
<accession>A0ABQ8PSP5</accession>
<feature type="domain" description="CN hydrolase" evidence="3">
    <location>
        <begin position="566"/>
        <end position="816"/>
    </location>
</feature>
<feature type="region of interest" description="Disordered" evidence="2">
    <location>
        <begin position="290"/>
        <end position="376"/>
    </location>
</feature>
<dbReference type="Pfam" id="PF00795">
    <property type="entry name" value="CN_hydrolase"/>
    <property type="match status" value="1"/>
</dbReference>
<dbReference type="PANTHER" id="PTHR23088:SF27">
    <property type="entry name" value="DEAMINATED GLUTATHIONE AMIDASE"/>
    <property type="match status" value="1"/>
</dbReference>
<proteinExistence type="predicted"/>
<dbReference type="Gene3D" id="3.60.110.10">
    <property type="entry name" value="Carbon-nitrogen hydrolase"/>
    <property type="match status" value="1"/>
</dbReference>
<feature type="compositionally biased region" description="Polar residues" evidence="2">
    <location>
        <begin position="363"/>
        <end position="376"/>
    </location>
</feature>
<feature type="compositionally biased region" description="Polar residues" evidence="2">
    <location>
        <begin position="320"/>
        <end position="332"/>
    </location>
</feature>
<sequence length="842" mass="92487">MADQLVHEEIDDYGAGSDLKHVSEDGGIEEAVSSATTMSETVIARTGAPKEDDDYDMVDHQDAIEEGSGEDASALEETYEGEHGYTEYEMADVDMEHSADQTGYAENIASTDSGSILATQENAEHQMIEDVEENGAGVAEDPETIDQQQPAGYEEYTHDEEGVMDKEHGEDEIDVDEDDQILVEDHLHPDEAVHHQDVYDEQVDQSGQIYGSNHVDAESMDYSMIASEDAANSSLAALSRVITSSVNRLTSELASESSQQQQEHEHEHEDREHDDIDRGHGVVIDHDVEQQEHQDHQKSGHDASYSEIQQELSHEDVQQHLISQSPSANSTQRKMKTPVRYKTQARRLADSEGPRSVTPIKRPTSSHSNDPSTNSRLKSKVWSWYDILPDGFRQCKFCSQKYGRLTATTILARHYHNRHDASVSPSTTPTSSRRQFARGARNFHQHRSQNQHGHGALVTSHPQLNIPDAGQTSVYSQAAAAAAAAAAVAVAANDSTSPDGQSTASPGAVSGHLFHTQGNGDATYEQNALENGSAEALLQSVSDVAQHSPYDENPLMMQGLTSGRSAIAAVAQFCAKNDIHKNLQTCVDLIGNAARRGAHMVFLPESSDFIAESRDQVTQLTQSVDGEFMKEIQQAAKDNAIWVSIGIHEQPPANGMPYNTNAVVSDEGVLVSIYRKLHMFDVNVKEGPRLLESSVTSRGDRIADIIDTPIGKLGSSVCYDMRFPELAQALRQRGAQLLSYPSAFTEVTGAAHWELLLRARAVETQTYVFAAAQIGKHNSKRTSYGDAMIVDPWGSVVARCSRNSNEPMLATAEINLEFLDKVRREMPVFNHKRADIFAEYVA</sequence>
<dbReference type="InterPro" id="IPR036236">
    <property type="entry name" value="Znf_C2H2_sf"/>
</dbReference>
<feature type="region of interest" description="Disordered" evidence="2">
    <location>
        <begin position="1"/>
        <end position="21"/>
    </location>
</feature>
<dbReference type="PANTHER" id="PTHR23088">
    <property type="entry name" value="NITRILASE-RELATED"/>
    <property type="match status" value="1"/>
</dbReference>
<dbReference type="PROSITE" id="PS01227">
    <property type="entry name" value="UPF0012"/>
    <property type="match status" value="1"/>
</dbReference>
<feature type="compositionally biased region" description="Low complexity" evidence="2">
    <location>
        <begin position="422"/>
        <end position="432"/>
    </location>
</feature>
<organism evidence="4 5">
    <name type="scientific">Coemansia umbellata</name>
    <dbReference type="NCBI Taxonomy" id="1424467"/>
    <lineage>
        <taxon>Eukaryota</taxon>
        <taxon>Fungi</taxon>
        <taxon>Fungi incertae sedis</taxon>
        <taxon>Zoopagomycota</taxon>
        <taxon>Kickxellomycotina</taxon>
        <taxon>Kickxellomycetes</taxon>
        <taxon>Kickxellales</taxon>
        <taxon>Kickxellaceae</taxon>
        <taxon>Coemansia</taxon>
    </lineage>
</organism>
<evidence type="ECO:0000256" key="2">
    <source>
        <dbReference type="SAM" id="MobiDB-lite"/>
    </source>
</evidence>
<evidence type="ECO:0000256" key="1">
    <source>
        <dbReference type="ARBA" id="ARBA00022801"/>
    </source>
</evidence>
<reference evidence="4" key="1">
    <citation type="submission" date="2022-07" db="EMBL/GenBank/DDBJ databases">
        <title>Phylogenomic reconstructions and comparative analyses of Kickxellomycotina fungi.</title>
        <authorList>
            <person name="Reynolds N.K."/>
            <person name="Stajich J.E."/>
            <person name="Barry K."/>
            <person name="Grigoriev I.V."/>
            <person name="Crous P."/>
            <person name="Smith M.E."/>
        </authorList>
    </citation>
    <scope>NUCLEOTIDE SEQUENCE</scope>
    <source>
        <strain evidence="4">BCRC 34882</strain>
    </source>
</reference>
<feature type="region of interest" description="Disordered" evidence="2">
    <location>
        <begin position="419"/>
        <end position="464"/>
    </location>
</feature>
<dbReference type="SMART" id="SM00614">
    <property type="entry name" value="ZnF_BED"/>
    <property type="match status" value="1"/>
</dbReference>
<dbReference type="Proteomes" id="UP001151295">
    <property type="component" value="Unassembled WGS sequence"/>
</dbReference>
<dbReference type="CDD" id="cd07572">
    <property type="entry name" value="nit"/>
    <property type="match status" value="1"/>
</dbReference>
<feature type="compositionally biased region" description="Basic and acidic residues" evidence="2">
    <location>
        <begin position="290"/>
        <end position="301"/>
    </location>
</feature>
<dbReference type="InterPro" id="IPR001110">
    <property type="entry name" value="UPF0012_CS"/>
</dbReference>
<feature type="compositionally biased region" description="Basic residues" evidence="2">
    <location>
        <begin position="333"/>
        <end position="345"/>
    </location>
</feature>
<keyword evidence="1 4" id="KW-0378">Hydrolase</keyword>
<feature type="compositionally biased region" description="Low complexity" evidence="2">
    <location>
        <begin position="251"/>
        <end position="261"/>
    </location>
</feature>
<evidence type="ECO:0000313" key="4">
    <source>
        <dbReference type="EMBL" id="KAJ1995205.1"/>
    </source>
</evidence>
<protein>
    <submittedName>
        <fullName evidence="4">Carbon-nitrogen hydrolase</fullName>
        <ecNumber evidence="4">3.5.1.6</ecNumber>
    </submittedName>
</protein>
<feature type="compositionally biased region" description="Polar residues" evidence="2">
    <location>
        <begin position="494"/>
        <end position="505"/>
    </location>
</feature>
<dbReference type="EMBL" id="JANBQD010000007">
    <property type="protein sequence ID" value="KAJ1995205.1"/>
    <property type="molecule type" value="Genomic_DNA"/>
</dbReference>
<keyword evidence="5" id="KW-1185">Reference proteome</keyword>
<dbReference type="InterPro" id="IPR036526">
    <property type="entry name" value="C-N_Hydrolase_sf"/>
</dbReference>
<dbReference type="EC" id="3.5.1.6" evidence="4"/>
<dbReference type="SUPFAM" id="SSF56317">
    <property type="entry name" value="Carbon-nitrogen hydrolase"/>
    <property type="match status" value="1"/>
</dbReference>
<dbReference type="PROSITE" id="PS50263">
    <property type="entry name" value="CN_HYDROLASE"/>
    <property type="match status" value="1"/>
</dbReference>
<evidence type="ECO:0000313" key="5">
    <source>
        <dbReference type="Proteomes" id="UP001151295"/>
    </source>
</evidence>
<comment type="caution">
    <text evidence="4">The sequence shown here is derived from an EMBL/GenBank/DDBJ whole genome shotgun (WGS) entry which is preliminary data.</text>
</comment>
<evidence type="ECO:0000259" key="3">
    <source>
        <dbReference type="PROSITE" id="PS50263"/>
    </source>
</evidence>
<dbReference type="GO" id="GO:0003837">
    <property type="term" value="F:beta-ureidopropionase activity"/>
    <property type="evidence" value="ECO:0007669"/>
    <property type="project" value="UniProtKB-EC"/>
</dbReference>
<feature type="compositionally biased region" description="Basic and acidic residues" evidence="2">
    <location>
        <begin position="262"/>
        <end position="276"/>
    </location>
</feature>
<name>A0ABQ8PSP5_9FUNG</name>
<dbReference type="InterPro" id="IPR003010">
    <property type="entry name" value="C-N_Hydrolase"/>
</dbReference>
<feature type="region of interest" description="Disordered" evidence="2">
    <location>
        <begin position="250"/>
        <end position="276"/>
    </location>
</feature>